<dbReference type="EMBL" id="KQ436000">
    <property type="protein sequence ID" value="KOX67654.1"/>
    <property type="molecule type" value="Genomic_DNA"/>
</dbReference>
<accession>A0A0N0BBI8</accession>
<dbReference type="GO" id="GO:0006629">
    <property type="term" value="P:lipid metabolic process"/>
    <property type="evidence" value="ECO:0007669"/>
    <property type="project" value="InterPro"/>
</dbReference>
<reference evidence="2 3" key="1">
    <citation type="submission" date="2015-07" db="EMBL/GenBank/DDBJ databases">
        <title>The genome of Melipona quadrifasciata.</title>
        <authorList>
            <person name="Pan H."/>
            <person name="Kapheim K."/>
        </authorList>
    </citation>
    <scope>NUCLEOTIDE SEQUENCE [LARGE SCALE GENOMIC DNA]</scope>
    <source>
        <strain evidence="2">0111107301</strain>
        <tissue evidence="2">Whole body</tissue>
    </source>
</reference>
<gene>
    <name evidence="2" type="ORF">WN51_09038</name>
</gene>
<dbReference type="AlphaFoldDB" id="A0A0N0BBI8"/>
<dbReference type="STRING" id="166423.A0A0N0BBI8"/>
<dbReference type="Proteomes" id="UP000053105">
    <property type="component" value="Unassembled WGS sequence"/>
</dbReference>
<sequence>MRAFFLDRDCAESAYAAESYEIITQNSYILRMNRIAGSKKSPPSANKTSVLLLHGLPDASPTWVAAGPENALTDAGYDVDNSRCFFFGPVAFMSQVKNILFQLVATFVGDNSLTKSLGQSVCISYLELLFSRDENLNTTLLPLIAQYHLAGAALKQLAHFGQNVRSGTFWKFDHGIINNIKKYGQIHPDCNLRNITLPVYLIYTAIDELADVQDLRKLYEILPNAQKFLIPCDNFAHLDFVWGKYANTLVHNRILSLMERYRK</sequence>
<organism evidence="2 3">
    <name type="scientific">Melipona quadrifasciata</name>
    <dbReference type="NCBI Taxonomy" id="166423"/>
    <lineage>
        <taxon>Eukaryota</taxon>
        <taxon>Metazoa</taxon>
        <taxon>Ecdysozoa</taxon>
        <taxon>Arthropoda</taxon>
        <taxon>Hexapoda</taxon>
        <taxon>Insecta</taxon>
        <taxon>Pterygota</taxon>
        <taxon>Neoptera</taxon>
        <taxon>Endopterygota</taxon>
        <taxon>Hymenoptera</taxon>
        <taxon>Apocrita</taxon>
        <taxon>Aculeata</taxon>
        <taxon>Apoidea</taxon>
        <taxon>Anthophila</taxon>
        <taxon>Apidae</taxon>
        <taxon>Melipona</taxon>
    </lineage>
</organism>
<evidence type="ECO:0000259" key="1">
    <source>
        <dbReference type="Pfam" id="PF04083"/>
    </source>
</evidence>
<dbReference type="InterPro" id="IPR006693">
    <property type="entry name" value="AB_hydrolase_lipase"/>
</dbReference>
<protein>
    <submittedName>
        <fullName evidence="2">Lipase 3</fullName>
    </submittedName>
</protein>
<proteinExistence type="predicted"/>
<dbReference type="OrthoDB" id="7604551at2759"/>
<dbReference type="SUPFAM" id="SSF53474">
    <property type="entry name" value="alpha/beta-Hydrolases"/>
    <property type="match status" value="1"/>
</dbReference>
<evidence type="ECO:0000313" key="3">
    <source>
        <dbReference type="Proteomes" id="UP000053105"/>
    </source>
</evidence>
<evidence type="ECO:0000313" key="2">
    <source>
        <dbReference type="EMBL" id="KOX67654.1"/>
    </source>
</evidence>
<name>A0A0N0BBI8_9HYME</name>
<keyword evidence="3" id="KW-1185">Reference proteome</keyword>
<dbReference type="Gene3D" id="3.40.50.1820">
    <property type="entry name" value="alpha/beta hydrolase"/>
    <property type="match status" value="2"/>
</dbReference>
<dbReference type="InterPro" id="IPR029058">
    <property type="entry name" value="AB_hydrolase_fold"/>
</dbReference>
<feature type="domain" description="Partial AB-hydrolase lipase" evidence="1">
    <location>
        <begin position="10"/>
        <end position="65"/>
    </location>
</feature>
<dbReference type="Pfam" id="PF04083">
    <property type="entry name" value="Abhydro_lipase"/>
    <property type="match status" value="1"/>
</dbReference>
<dbReference type="PANTHER" id="PTHR11005">
    <property type="entry name" value="LYSOSOMAL ACID LIPASE-RELATED"/>
    <property type="match status" value="1"/>
</dbReference>